<comment type="caution">
    <text evidence="3">The sequence shown here is derived from an EMBL/GenBank/DDBJ whole genome shotgun (WGS) entry which is preliminary data.</text>
</comment>
<evidence type="ECO:0000313" key="4">
    <source>
        <dbReference type="Proteomes" id="UP000013840"/>
    </source>
</evidence>
<dbReference type="PANTHER" id="PTHR42680">
    <property type="entry name" value="DCTP DEAMINASE"/>
    <property type="match status" value="1"/>
</dbReference>
<dbReference type="RefSeq" id="WP_010773070.1">
    <property type="nucleotide sequence ID" value="NZ_KB946335.1"/>
</dbReference>
<name>R3W7A3_9ENTE</name>
<dbReference type="InterPro" id="IPR033704">
    <property type="entry name" value="dUTPase_trimeric"/>
</dbReference>
<dbReference type="InterPro" id="IPR036157">
    <property type="entry name" value="dUTPase-like_sf"/>
</dbReference>
<dbReference type="EMBL" id="AJAU01000022">
    <property type="protein sequence ID" value="EOL43661.1"/>
    <property type="molecule type" value="Genomic_DNA"/>
</dbReference>
<dbReference type="Proteomes" id="UP000013840">
    <property type="component" value="Unassembled WGS sequence"/>
</dbReference>
<keyword evidence="4" id="KW-1185">Reference proteome</keyword>
<dbReference type="CDD" id="cd07557">
    <property type="entry name" value="trimeric_dUTPase"/>
    <property type="match status" value="1"/>
</dbReference>
<dbReference type="PATRIC" id="fig|1158612.3.peg.2959"/>
<dbReference type="GO" id="GO:0008829">
    <property type="term" value="F:dCTP deaminase activity"/>
    <property type="evidence" value="ECO:0007669"/>
    <property type="project" value="InterPro"/>
</dbReference>
<organism evidence="3 4">
    <name type="scientific">Enterococcus caccae ATCC BAA-1240</name>
    <dbReference type="NCBI Taxonomy" id="1158612"/>
    <lineage>
        <taxon>Bacteria</taxon>
        <taxon>Bacillati</taxon>
        <taxon>Bacillota</taxon>
        <taxon>Bacilli</taxon>
        <taxon>Lactobacillales</taxon>
        <taxon>Enterococcaceae</taxon>
        <taxon>Enterococcus</taxon>
    </lineage>
</organism>
<dbReference type="STRING" id="317735.RU98_GL000166"/>
<reference evidence="3 4" key="1">
    <citation type="submission" date="2013-02" db="EMBL/GenBank/DDBJ databases">
        <title>The Genome Sequence of Enterococcus caccae BAA-1240.</title>
        <authorList>
            <consortium name="The Broad Institute Genome Sequencing Platform"/>
            <consortium name="The Broad Institute Genome Sequencing Center for Infectious Disease"/>
            <person name="Earl A.M."/>
            <person name="Gilmore M.S."/>
            <person name="Lebreton F."/>
            <person name="Walker B."/>
            <person name="Young S.K."/>
            <person name="Zeng Q."/>
            <person name="Gargeya S."/>
            <person name="Fitzgerald M."/>
            <person name="Haas B."/>
            <person name="Abouelleil A."/>
            <person name="Alvarado L."/>
            <person name="Arachchi H.M."/>
            <person name="Berlin A.M."/>
            <person name="Chapman S.B."/>
            <person name="Dewar J."/>
            <person name="Goldberg J."/>
            <person name="Griggs A."/>
            <person name="Gujja S."/>
            <person name="Hansen M."/>
            <person name="Howarth C."/>
            <person name="Imamovic A."/>
            <person name="Larimer J."/>
            <person name="McCowan C."/>
            <person name="Murphy C."/>
            <person name="Neiman D."/>
            <person name="Pearson M."/>
            <person name="Priest M."/>
            <person name="Roberts A."/>
            <person name="Saif S."/>
            <person name="Shea T."/>
            <person name="Sisk P."/>
            <person name="Sykes S."/>
            <person name="Wortman J."/>
            <person name="Nusbaum C."/>
            <person name="Birren B."/>
        </authorList>
    </citation>
    <scope>NUCLEOTIDE SEQUENCE [LARGE SCALE GENOMIC DNA]</scope>
    <source>
        <strain evidence="3 4">ATCC BAA-1240</strain>
    </source>
</reference>
<keyword evidence="1" id="KW-0378">Hydrolase</keyword>
<protein>
    <submittedName>
        <fullName evidence="3">Deoxycytidine triphosphate deaminase</fullName>
    </submittedName>
</protein>
<dbReference type="InterPro" id="IPR011962">
    <property type="entry name" value="dCTP_deaminase"/>
</dbReference>
<accession>R3W7A3</accession>
<dbReference type="AlphaFoldDB" id="R3W7A3"/>
<evidence type="ECO:0000256" key="2">
    <source>
        <dbReference type="ARBA" id="ARBA00023080"/>
    </source>
</evidence>
<proteinExistence type="predicted"/>
<keyword evidence="2" id="KW-0546">Nucleotide metabolism</keyword>
<dbReference type="OrthoDB" id="9780202at2"/>
<dbReference type="eggNOG" id="COG0717">
    <property type="taxonomic scope" value="Bacteria"/>
</dbReference>
<sequence>MILTGNEITKEFYSGKIKFSQFDMVKIGTNSYDLCLGSELIFYQDDILDVKKENKYKIIEIPDEGIVIPKHSFCLGSSSIKLGSDFYVPIIHGKSTTARMGLFVHITADLIDIGFYGTTTFQLHNLLPIKLYKGMPIAQVSFWKPKGDIVLYDGKYQGAETPLTSKVYKDFR</sequence>
<dbReference type="Gene3D" id="2.70.40.10">
    <property type="match status" value="1"/>
</dbReference>
<gene>
    <name evidence="3" type="ORF">UC7_02991</name>
</gene>
<dbReference type="GO" id="GO:0006229">
    <property type="term" value="P:dUTP biosynthetic process"/>
    <property type="evidence" value="ECO:0007669"/>
    <property type="project" value="InterPro"/>
</dbReference>
<dbReference type="SUPFAM" id="SSF51283">
    <property type="entry name" value="dUTPase-like"/>
    <property type="match status" value="1"/>
</dbReference>
<dbReference type="Pfam" id="PF22769">
    <property type="entry name" value="DCD"/>
    <property type="match status" value="1"/>
</dbReference>
<evidence type="ECO:0000256" key="1">
    <source>
        <dbReference type="ARBA" id="ARBA00022801"/>
    </source>
</evidence>
<dbReference type="PANTHER" id="PTHR42680:SF3">
    <property type="entry name" value="DCTP DEAMINASE"/>
    <property type="match status" value="1"/>
</dbReference>
<evidence type="ECO:0000313" key="3">
    <source>
        <dbReference type="EMBL" id="EOL43661.1"/>
    </source>
</evidence>